<evidence type="ECO:0000313" key="1">
    <source>
        <dbReference type="EMBL" id="KAJ1202482.1"/>
    </source>
</evidence>
<proteinExistence type="predicted"/>
<dbReference type="EMBL" id="JANPWB010000003">
    <property type="protein sequence ID" value="KAJ1202482.1"/>
    <property type="molecule type" value="Genomic_DNA"/>
</dbReference>
<dbReference type="AlphaFoldDB" id="A0AAV7VP64"/>
<protein>
    <submittedName>
        <fullName evidence="1">Uncharacterized protein</fullName>
    </submittedName>
</protein>
<name>A0AAV7VP64_PLEWA</name>
<sequence>MQRSAIVVRQEGYGDEGTGMIKQVEGLWQGGTASLAGAGAQRSVPVELDGAVSVKPIRLGLRGCDSAPSAGPPSPRCGAGPLVPRSESLLQGAGVGGAGRVSEALSVGFLCLRRVDRGAVGGRLLPPIRPPLPRHAAGRQVHDGGPLYRRSGAQWYQKGSGVI</sequence>
<dbReference type="Proteomes" id="UP001066276">
    <property type="component" value="Chromosome 2_1"/>
</dbReference>
<organism evidence="1 2">
    <name type="scientific">Pleurodeles waltl</name>
    <name type="common">Iberian ribbed newt</name>
    <dbReference type="NCBI Taxonomy" id="8319"/>
    <lineage>
        <taxon>Eukaryota</taxon>
        <taxon>Metazoa</taxon>
        <taxon>Chordata</taxon>
        <taxon>Craniata</taxon>
        <taxon>Vertebrata</taxon>
        <taxon>Euteleostomi</taxon>
        <taxon>Amphibia</taxon>
        <taxon>Batrachia</taxon>
        <taxon>Caudata</taxon>
        <taxon>Salamandroidea</taxon>
        <taxon>Salamandridae</taxon>
        <taxon>Pleurodelinae</taxon>
        <taxon>Pleurodeles</taxon>
    </lineage>
</organism>
<comment type="caution">
    <text evidence="1">The sequence shown here is derived from an EMBL/GenBank/DDBJ whole genome shotgun (WGS) entry which is preliminary data.</text>
</comment>
<accession>A0AAV7VP64</accession>
<gene>
    <name evidence="1" type="ORF">NDU88_006282</name>
</gene>
<keyword evidence="2" id="KW-1185">Reference proteome</keyword>
<evidence type="ECO:0000313" key="2">
    <source>
        <dbReference type="Proteomes" id="UP001066276"/>
    </source>
</evidence>
<reference evidence="1" key="1">
    <citation type="journal article" date="2022" name="bioRxiv">
        <title>Sequencing and chromosome-scale assembly of the giantPleurodeles waltlgenome.</title>
        <authorList>
            <person name="Brown T."/>
            <person name="Elewa A."/>
            <person name="Iarovenko S."/>
            <person name="Subramanian E."/>
            <person name="Araus A.J."/>
            <person name="Petzold A."/>
            <person name="Susuki M."/>
            <person name="Suzuki K.-i.T."/>
            <person name="Hayashi T."/>
            <person name="Toyoda A."/>
            <person name="Oliveira C."/>
            <person name="Osipova E."/>
            <person name="Leigh N.D."/>
            <person name="Simon A."/>
            <person name="Yun M.H."/>
        </authorList>
    </citation>
    <scope>NUCLEOTIDE SEQUENCE</scope>
    <source>
        <strain evidence="1">20211129_DDA</strain>
        <tissue evidence="1">Liver</tissue>
    </source>
</reference>